<protein>
    <submittedName>
        <fullName evidence="1">Uncharacterized protein</fullName>
    </submittedName>
</protein>
<proteinExistence type="predicted"/>
<name>A0A382Q2H0_9ZZZZ</name>
<organism evidence="1">
    <name type="scientific">marine metagenome</name>
    <dbReference type="NCBI Taxonomy" id="408172"/>
    <lineage>
        <taxon>unclassified sequences</taxon>
        <taxon>metagenomes</taxon>
        <taxon>ecological metagenomes</taxon>
    </lineage>
</organism>
<gene>
    <name evidence="1" type="ORF">METZ01_LOCUS332111</name>
</gene>
<reference evidence="1" key="1">
    <citation type="submission" date="2018-05" db="EMBL/GenBank/DDBJ databases">
        <authorList>
            <person name="Lanie J.A."/>
            <person name="Ng W.-L."/>
            <person name="Kazmierczak K.M."/>
            <person name="Andrzejewski T.M."/>
            <person name="Davidsen T.M."/>
            <person name="Wayne K.J."/>
            <person name="Tettelin H."/>
            <person name="Glass J.I."/>
            <person name="Rusch D."/>
            <person name="Podicherti R."/>
            <person name="Tsui H.-C.T."/>
            <person name="Winkler M.E."/>
        </authorList>
    </citation>
    <scope>NUCLEOTIDE SEQUENCE</scope>
</reference>
<dbReference type="EMBL" id="UINC01111209">
    <property type="protein sequence ID" value="SVC79257.1"/>
    <property type="molecule type" value="Genomic_DNA"/>
</dbReference>
<evidence type="ECO:0000313" key="1">
    <source>
        <dbReference type="EMBL" id="SVC79257.1"/>
    </source>
</evidence>
<sequence>MGLDQTGNKSGLGDIIVAPLNKLVNW</sequence>
<dbReference type="AlphaFoldDB" id="A0A382Q2H0"/>
<feature type="non-terminal residue" evidence="1">
    <location>
        <position position="26"/>
    </location>
</feature>
<accession>A0A382Q2H0</accession>